<dbReference type="RefSeq" id="WP_183218074.1">
    <property type="nucleotide sequence ID" value="NZ_BMPW01000015.1"/>
</dbReference>
<keyword evidence="1" id="KW-1133">Transmembrane helix</keyword>
<feature type="transmembrane region" description="Helical" evidence="1">
    <location>
        <begin position="43"/>
        <end position="63"/>
    </location>
</feature>
<accession>A0A7W5ADT5</accession>
<protein>
    <submittedName>
        <fullName evidence="2">Uncharacterized protein</fullName>
    </submittedName>
</protein>
<sequence>MTDDDLRERLRRADPAARLEPSSPAQVEYLVEEAMSRIPVRRWAAPVAAALVLLAGGTAWAALRPDPKPLVSPAIIAATPVPSVQVPSGGPAKCAEQKPELLDEQAFFAFAGKVTKIDDGDVTMKVTHNYRNMEGPGVTIPQPEGSSETMPGSGRFEFGKEYLVAATGNGDMLLCGYSGEVDTPGLRELYEAAF</sequence>
<dbReference type="Proteomes" id="UP000590749">
    <property type="component" value="Unassembled WGS sequence"/>
</dbReference>
<gene>
    <name evidence="2" type="ORF">FHR83_001608</name>
</gene>
<dbReference type="EMBL" id="JACHXF010000002">
    <property type="protein sequence ID" value="MBB3093959.1"/>
    <property type="molecule type" value="Genomic_DNA"/>
</dbReference>
<keyword evidence="1" id="KW-0472">Membrane</keyword>
<name>A0A7W5ADT5_9ACTN</name>
<evidence type="ECO:0000256" key="1">
    <source>
        <dbReference type="SAM" id="Phobius"/>
    </source>
</evidence>
<proteinExistence type="predicted"/>
<organism evidence="2 3">
    <name type="scientific">Actinoplanes campanulatus</name>
    <dbReference type="NCBI Taxonomy" id="113559"/>
    <lineage>
        <taxon>Bacteria</taxon>
        <taxon>Bacillati</taxon>
        <taxon>Actinomycetota</taxon>
        <taxon>Actinomycetes</taxon>
        <taxon>Micromonosporales</taxon>
        <taxon>Micromonosporaceae</taxon>
        <taxon>Actinoplanes</taxon>
    </lineage>
</organism>
<keyword evidence="3" id="KW-1185">Reference proteome</keyword>
<reference evidence="2 3" key="1">
    <citation type="submission" date="2020-08" db="EMBL/GenBank/DDBJ databases">
        <title>Genomic Encyclopedia of Type Strains, Phase III (KMG-III): the genomes of soil and plant-associated and newly described type strains.</title>
        <authorList>
            <person name="Whitman W."/>
        </authorList>
    </citation>
    <scope>NUCLEOTIDE SEQUENCE [LARGE SCALE GENOMIC DNA]</scope>
    <source>
        <strain evidence="2 3">CECT 3287</strain>
    </source>
</reference>
<evidence type="ECO:0000313" key="3">
    <source>
        <dbReference type="Proteomes" id="UP000590749"/>
    </source>
</evidence>
<comment type="caution">
    <text evidence="2">The sequence shown here is derived from an EMBL/GenBank/DDBJ whole genome shotgun (WGS) entry which is preliminary data.</text>
</comment>
<dbReference type="AlphaFoldDB" id="A0A7W5ADT5"/>
<keyword evidence="1" id="KW-0812">Transmembrane</keyword>
<evidence type="ECO:0000313" key="2">
    <source>
        <dbReference type="EMBL" id="MBB3093959.1"/>
    </source>
</evidence>